<keyword evidence="1" id="KW-0175">Coiled coil</keyword>
<feature type="coiled-coil region" evidence="1">
    <location>
        <begin position="14"/>
        <end position="60"/>
    </location>
</feature>
<dbReference type="PROSITE" id="PS51297">
    <property type="entry name" value="K_BOX"/>
    <property type="match status" value="1"/>
</dbReference>
<dbReference type="GO" id="GO:0005634">
    <property type="term" value="C:nucleus"/>
    <property type="evidence" value="ECO:0007669"/>
    <property type="project" value="InterPro"/>
</dbReference>
<dbReference type="STRING" id="71139.A0A059CSH5"/>
<proteinExistence type="predicted"/>
<dbReference type="Pfam" id="PF01486">
    <property type="entry name" value="K-box"/>
    <property type="match status" value="1"/>
</dbReference>
<feature type="region of interest" description="Disordered" evidence="2">
    <location>
        <begin position="82"/>
        <end position="103"/>
    </location>
</feature>
<dbReference type="InParanoid" id="A0A059CSH5"/>
<evidence type="ECO:0000256" key="2">
    <source>
        <dbReference type="SAM" id="MobiDB-lite"/>
    </source>
</evidence>
<gene>
    <name evidence="4" type="ORF">EUGRSUZ_C02714</name>
</gene>
<evidence type="ECO:0000259" key="3">
    <source>
        <dbReference type="PROSITE" id="PS51297"/>
    </source>
</evidence>
<name>A0A059CSH5_EUCGR</name>
<dbReference type="Gramene" id="KCW81327">
    <property type="protein sequence ID" value="KCW81327"/>
    <property type="gene ID" value="EUGRSUZ_C02714"/>
</dbReference>
<dbReference type="InterPro" id="IPR002487">
    <property type="entry name" value="TF_Kbox"/>
</dbReference>
<reference evidence="4" key="1">
    <citation type="submission" date="2013-07" db="EMBL/GenBank/DDBJ databases">
        <title>The genome of Eucalyptus grandis.</title>
        <authorList>
            <person name="Schmutz J."/>
            <person name="Hayes R."/>
            <person name="Myburg A."/>
            <person name="Tuskan G."/>
            <person name="Grattapaglia D."/>
            <person name="Rokhsar D.S."/>
        </authorList>
    </citation>
    <scope>NUCLEOTIDE SEQUENCE</scope>
    <source>
        <tissue evidence="4">Leaf extractions</tissue>
    </source>
</reference>
<feature type="domain" description="K-box" evidence="3">
    <location>
        <begin position="1"/>
        <end position="67"/>
    </location>
</feature>
<dbReference type="EMBL" id="KK198755">
    <property type="protein sequence ID" value="KCW81327.1"/>
    <property type="molecule type" value="Genomic_DNA"/>
</dbReference>
<evidence type="ECO:0000256" key="1">
    <source>
        <dbReference type="SAM" id="Coils"/>
    </source>
</evidence>
<dbReference type="AlphaFoldDB" id="A0A059CSH5"/>
<protein>
    <recommendedName>
        <fullName evidence="3">K-box domain-containing protein</fullName>
    </recommendedName>
</protein>
<sequence>MKGEDLEGLNGEELEQLEKKLEAGLSLVIKTKEEQTWNEINKLQREEAQLIKENKQLKHEMKILDRGKLVTVNSELVNNVSIGSSSIPPLDDDSPYPPSSGWQTIRTGLLKMST</sequence>
<organism evidence="4">
    <name type="scientific">Eucalyptus grandis</name>
    <name type="common">Flooded gum</name>
    <dbReference type="NCBI Taxonomy" id="71139"/>
    <lineage>
        <taxon>Eukaryota</taxon>
        <taxon>Viridiplantae</taxon>
        <taxon>Streptophyta</taxon>
        <taxon>Embryophyta</taxon>
        <taxon>Tracheophyta</taxon>
        <taxon>Spermatophyta</taxon>
        <taxon>Magnoliopsida</taxon>
        <taxon>eudicotyledons</taxon>
        <taxon>Gunneridae</taxon>
        <taxon>Pentapetalae</taxon>
        <taxon>rosids</taxon>
        <taxon>malvids</taxon>
        <taxon>Myrtales</taxon>
        <taxon>Myrtaceae</taxon>
        <taxon>Myrtoideae</taxon>
        <taxon>Eucalypteae</taxon>
        <taxon>Eucalyptus</taxon>
    </lineage>
</organism>
<accession>A0A059CSH5</accession>
<dbReference type="GO" id="GO:0003700">
    <property type="term" value="F:DNA-binding transcription factor activity"/>
    <property type="evidence" value="ECO:0007669"/>
    <property type="project" value="InterPro"/>
</dbReference>
<evidence type="ECO:0000313" key="4">
    <source>
        <dbReference type="EMBL" id="KCW81327.1"/>
    </source>
</evidence>